<accession>A0A418W9Y8</accession>
<proteinExistence type="predicted"/>
<name>A0A418W9Y8_9PROT</name>
<reference evidence="1 2" key="1">
    <citation type="submission" date="2018-09" db="EMBL/GenBank/DDBJ databases">
        <authorList>
            <person name="Zhu H."/>
        </authorList>
    </citation>
    <scope>NUCLEOTIDE SEQUENCE [LARGE SCALE GENOMIC DNA]</scope>
    <source>
        <strain evidence="1 2">K1W22B-8</strain>
    </source>
</reference>
<comment type="caution">
    <text evidence="1">The sequence shown here is derived from an EMBL/GenBank/DDBJ whole genome shotgun (WGS) entry which is preliminary data.</text>
</comment>
<dbReference type="AlphaFoldDB" id="A0A418W9Y8"/>
<dbReference type="RefSeq" id="WP_119777431.1">
    <property type="nucleotide sequence ID" value="NZ_QYUK01000011.1"/>
</dbReference>
<evidence type="ECO:0000313" key="1">
    <source>
        <dbReference type="EMBL" id="RJF86786.1"/>
    </source>
</evidence>
<keyword evidence="2" id="KW-1185">Reference proteome</keyword>
<protein>
    <recommendedName>
        <fullName evidence="3">Phage major capsid protein</fullName>
    </recommendedName>
</protein>
<sequence length="330" mass="33574">MEQSPAGDFGQIVKMIAAGAASFTTAHALAEGTRVSPRAGRILAKSAVGAQLADDAEWHLASAAWIGSIQEQSALARIAGSGMHKVAPRQAVGIVASTLTAGIAGNGLPIPVSKLGIDRNALVPTTAGVILVVSEELALDISAGASNLLSSELKAAVALAADDAFFGLTIDSATPSTPSTAIDEPGWRRELRWLLDQVGIAGGSSPIWVGAPDVVRRISTLSEIGLNVAPDGGELLNCPLVSSVAVPPGILRLVDAKAIAGSILPVEIDSSRNADVQMADNPVVGAAAMVSMFQTNSVAVRALLPFCAARTRSNAIAELTAVAWGDELVS</sequence>
<organism evidence="1 2">
    <name type="scientific">Oleomonas cavernae</name>
    <dbReference type="NCBI Taxonomy" id="2320859"/>
    <lineage>
        <taxon>Bacteria</taxon>
        <taxon>Pseudomonadati</taxon>
        <taxon>Pseudomonadota</taxon>
        <taxon>Alphaproteobacteria</taxon>
        <taxon>Acetobacterales</taxon>
        <taxon>Acetobacteraceae</taxon>
        <taxon>Oleomonas</taxon>
    </lineage>
</organism>
<dbReference type="EMBL" id="QYUK01000011">
    <property type="protein sequence ID" value="RJF86786.1"/>
    <property type="molecule type" value="Genomic_DNA"/>
</dbReference>
<dbReference type="Proteomes" id="UP000284605">
    <property type="component" value="Unassembled WGS sequence"/>
</dbReference>
<dbReference type="SUPFAM" id="SSF56563">
    <property type="entry name" value="Major capsid protein gp5"/>
    <property type="match status" value="1"/>
</dbReference>
<gene>
    <name evidence="1" type="ORF">D3874_06940</name>
</gene>
<evidence type="ECO:0000313" key="2">
    <source>
        <dbReference type="Proteomes" id="UP000284605"/>
    </source>
</evidence>
<evidence type="ECO:0008006" key="3">
    <source>
        <dbReference type="Google" id="ProtNLM"/>
    </source>
</evidence>
<dbReference type="OrthoDB" id="7820948at2"/>